<sequence length="207" mass="21321">MQLYAASGPRRTRQVVLDGLLLCWVLVAVWLGAQVQDAAGSVADQVARVDSAGSSLAGGLTQAGDVLDGTPLVGDEVAAPFDSAAGSSTDLAQAGADTAASIETIGRWAGVGTALVLVLLVAPWYLPGRLRFVVTASLVSRYLAGEGDPDLLALRALARQPVGRVVRRVPDAAARWRAGDPEAIRALAAMELRDLGVSPPPPGRPGR</sequence>
<name>A0ABX8EMT5_9ACTN</name>
<keyword evidence="1" id="KW-1133">Transmembrane helix</keyword>
<accession>A0ABX8EMT5</accession>
<dbReference type="EMBL" id="CP075371">
    <property type="protein sequence ID" value="QVT81427.1"/>
    <property type="molecule type" value="Genomic_DNA"/>
</dbReference>
<gene>
    <name evidence="2" type="ORF">ENKNEFLB_03837</name>
</gene>
<dbReference type="RefSeq" id="WP_214056803.1">
    <property type="nucleotide sequence ID" value="NZ_BAAAHS010000011.1"/>
</dbReference>
<keyword evidence="1" id="KW-0472">Membrane</keyword>
<evidence type="ECO:0000256" key="1">
    <source>
        <dbReference type="SAM" id="Phobius"/>
    </source>
</evidence>
<organism evidence="2 3">
    <name type="scientific">Nocardioides aquaticus</name>
    <dbReference type="NCBI Taxonomy" id="160826"/>
    <lineage>
        <taxon>Bacteria</taxon>
        <taxon>Bacillati</taxon>
        <taxon>Actinomycetota</taxon>
        <taxon>Actinomycetes</taxon>
        <taxon>Propionibacteriales</taxon>
        <taxon>Nocardioidaceae</taxon>
        <taxon>Nocardioides</taxon>
    </lineage>
</organism>
<evidence type="ECO:0000313" key="3">
    <source>
        <dbReference type="Proteomes" id="UP000679307"/>
    </source>
</evidence>
<keyword evidence="3" id="KW-1185">Reference proteome</keyword>
<reference evidence="2 3" key="1">
    <citation type="submission" date="2021-05" db="EMBL/GenBank/DDBJ databases">
        <title>Complete genome of Nocardioides aquaticus KCTC 9944T isolated from meromictic and hypersaline Ekho Lake, Antarctica.</title>
        <authorList>
            <person name="Hwang K."/>
            <person name="Kim K.M."/>
            <person name="Choe H."/>
        </authorList>
    </citation>
    <scope>NUCLEOTIDE SEQUENCE [LARGE SCALE GENOMIC DNA]</scope>
    <source>
        <strain evidence="2 3">KCTC 9944</strain>
    </source>
</reference>
<feature type="transmembrane region" description="Helical" evidence="1">
    <location>
        <begin position="15"/>
        <end position="33"/>
    </location>
</feature>
<feature type="transmembrane region" description="Helical" evidence="1">
    <location>
        <begin position="105"/>
        <end position="126"/>
    </location>
</feature>
<protein>
    <submittedName>
        <fullName evidence="2">Uncharacterized protein</fullName>
    </submittedName>
</protein>
<evidence type="ECO:0000313" key="2">
    <source>
        <dbReference type="EMBL" id="QVT81427.1"/>
    </source>
</evidence>
<keyword evidence="1" id="KW-0812">Transmembrane</keyword>
<dbReference type="Proteomes" id="UP000679307">
    <property type="component" value="Chromosome"/>
</dbReference>
<proteinExistence type="predicted"/>